<proteinExistence type="predicted"/>
<dbReference type="EMBL" id="CADCXV010000137">
    <property type="protein sequence ID" value="CAB0028414.1"/>
    <property type="molecule type" value="Genomic_DNA"/>
</dbReference>
<reference evidence="2 3" key="1">
    <citation type="submission" date="2020-02" db="EMBL/GenBank/DDBJ databases">
        <authorList>
            <person name="Ferguson B K."/>
        </authorList>
    </citation>
    <scope>NUCLEOTIDE SEQUENCE [LARGE SCALE GENOMIC DNA]</scope>
</reference>
<feature type="compositionally biased region" description="Basic residues" evidence="1">
    <location>
        <begin position="85"/>
        <end position="99"/>
    </location>
</feature>
<protein>
    <submittedName>
        <fullName evidence="2">Uncharacterized protein</fullName>
    </submittedName>
</protein>
<organism evidence="2 3">
    <name type="scientific">Trichogramma brassicae</name>
    <dbReference type="NCBI Taxonomy" id="86971"/>
    <lineage>
        <taxon>Eukaryota</taxon>
        <taxon>Metazoa</taxon>
        <taxon>Ecdysozoa</taxon>
        <taxon>Arthropoda</taxon>
        <taxon>Hexapoda</taxon>
        <taxon>Insecta</taxon>
        <taxon>Pterygota</taxon>
        <taxon>Neoptera</taxon>
        <taxon>Endopterygota</taxon>
        <taxon>Hymenoptera</taxon>
        <taxon>Apocrita</taxon>
        <taxon>Proctotrupomorpha</taxon>
        <taxon>Chalcidoidea</taxon>
        <taxon>Trichogrammatidae</taxon>
        <taxon>Trichogramma</taxon>
    </lineage>
</organism>
<feature type="region of interest" description="Disordered" evidence="1">
    <location>
        <begin position="43"/>
        <end position="99"/>
    </location>
</feature>
<feature type="non-terminal residue" evidence="2">
    <location>
        <position position="206"/>
    </location>
</feature>
<evidence type="ECO:0000313" key="3">
    <source>
        <dbReference type="Proteomes" id="UP000479190"/>
    </source>
</evidence>
<dbReference type="Proteomes" id="UP000479190">
    <property type="component" value="Unassembled WGS sequence"/>
</dbReference>
<evidence type="ECO:0000313" key="2">
    <source>
        <dbReference type="EMBL" id="CAB0028414.1"/>
    </source>
</evidence>
<accession>A0A6H5HZI0</accession>
<sequence length="206" mass="23666">MISSIQRKIIKHGRAISRAYICVQHRVHDLYRSNAAFFNLGRKPGDWGHSVPQRAEASTPADERAEAAPRLGHGNGKLSGLRDQSHRKFATTQRNARRNTTIKKRRAVNSKQMTKVDDEQKICLGRKRKGMAAKLGREFRAVPKFQRCRLQTYIIDRRIRRTCRGRSHCKRLLKTCYGDESSTSRKRRAQLGTPLLHVSPRPTQQS</sequence>
<feature type="region of interest" description="Disordered" evidence="1">
    <location>
        <begin position="183"/>
        <end position="206"/>
    </location>
</feature>
<keyword evidence="3" id="KW-1185">Reference proteome</keyword>
<evidence type="ECO:0000256" key="1">
    <source>
        <dbReference type="SAM" id="MobiDB-lite"/>
    </source>
</evidence>
<name>A0A6H5HZI0_9HYME</name>
<gene>
    <name evidence="2" type="ORF">TBRA_LOCUS589</name>
</gene>
<dbReference type="AlphaFoldDB" id="A0A6H5HZI0"/>